<keyword evidence="1" id="KW-0812">Transmembrane</keyword>
<name>A0A9D1EWR7_9BACT</name>
<gene>
    <name evidence="2" type="ORF">IAC10_01550</name>
</gene>
<protein>
    <submittedName>
        <fullName evidence="2">Uncharacterized protein</fullName>
    </submittedName>
</protein>
<reference evidence="2" key="1">
    <citation type="submission" date="2020-10" db="EMBL/GenBank/DDBJ databases">
        <authorList>
            <person name="Gilroy R."/>
        </authorList>
    </citation>
    <scope>NUCLEOTIDE SEQUENCE</scope>
    <source>
        <strain evidence="2">6276</strain>
    </source>
</reference>
<comment type="caution">
    <text evidence="2">The sequence shown here is derived from an EMBL/GenBank/DDBJ whole genome shotgun (WGS) entry which is preliminary data.</text>
</comment>
<dbReference type="AlphaFoldDB" id="A0A9D1EWR7"/>
<keyword evidence="1" id="KW-0472">Membrane</keyword>
<reference evidence="2" key="2">
    <citation type="journal article" date="2021" name="PeerJ">
        <title>Extensive microbial diversity within the chicken gut microbiome revealed by metagenomics and culture.</title>
        <authorList>
            <person name="Gilroy R."/>
            <person name="Ravi A."/>
            <person name="Getino M."/>
            <person name="Pursley I."/>
            <person name="Horton D.L."/>
            <person name="Alikhan N.F."/>
            <person name="Baker D."/>
            <person name="Gharbi K."/>
            <person name="Hall N."/>
            <person name="Watson M."/>
            <person name="Adriaenssens E.M."/>
            <person name="Foster-Nyarko E."/>
            <person name="Jarju S."/>
            <person name="Secka A."/>
            <person name="Antonio M."/>
            <person name="Oren A."/>
            <person name="Chaudhuri R.R."/>
            <person name="La Ragione R."/>
            <person name="Hildebrand F."/>
            <person name="Pallen M.J."/>
        </authorList>
    </citation>
    <scope>NUCLEOTIDE SEQUENCE</scope>
    <source>
        <strain evidence="2">6276</strain>
    </source>
</reference>
<organism evidence="2 3">
    <name type="scientific">Candidatus Scatousia excrementigallinarum</name>
    <dbReference type="NCBI Taxonomy" id="2840935"/>
    <lineage>
        <taxon>Bacteria</taxon>
        <taxon>Candidatus Scatousia</taxon>
    </lineage>
</organism>
<evidence type="ECO:0000256" key="1">
    <source>
        <dbReference type="SAM" id="Phobius"/>
    </source>
</evidence>
<feature type="transmembrane region" description="Helical" evidence="1">
    <location>
        <begin position="153"/>
        <end position="173"/>
    </location>
</feature>
<dbReference type="EMBL" id="DVIU01000033">
    <property type="protein sequence ID" value="HIS35305.1"/>
    <property type="molecule type" value="Genomic_DNA"/>
</dbReference>
<keyword evidence="1" id="KW-1133">Transmembrane helix</keyword>
<dbReference type="Proteomes" id="UP000823928">
    <property type="component" value="Unassembled WGS sequence"/>
</dbReference>
<proteinExistence type="predicted"/>
<evidence type="ECO:0000313" key="2">
    <source>
        <dbReference type="EMBL" id="HIS35305.1"/>
    </source>
</evidence>
<sequence length="177" mass="19542">MKAQTVDSNRNNFSNIVKATAIGGAAGYLGKLWYPLTSDEMDEEFKGAMDIIKKESRKAKNKAIEDIRKIPQKTLAQDTFIKIVDSNKALLETNPKANVQKNTFRMLSKAGLNETEKIQYKNIVSAVQARAHHFNKACSNAYKNVVKAKRSTPWFIAAGAVVGFIAGLGHNILKSDV</sequence>
<accession>A0A9D1EWR7</accession>
<evidence type="ECO:0000313" key="3">
    <source>
        <dbReference type="Proteomes" id="UP000823928"/>
    </source>
</evidence>